<dbReference type="SUPFAM" id="SSF54518">
    <property type="entry name" value="Tubby C-terminal domain-like"/>
    <property type="match status" value="1"/>
</dbReference>
<accession>A0ABP3UNA9</accession>
<proteinExistence type="predicted"/>
<sequence length="169" mass="19715">MSTYYIDEKVFSKKDKYFVYDIENKKVSQITENAFAGVFDRIFGSVFSIGHKLCINNLEGKEEFILKKRAGGVCPRYDLIVDNSIKATIKRDRKWIKPRYNVWGDYGTYLIEGDILGKKFNVKKDGIIYGRIDKKDFSLNDIYEICTYKNGRYELFISITLAIDNSIHN</sequence>
<dbReference type="EMBL" id="BAAACG010000006">
    <property type="protein sequence ID" value="GAA0736666.1"/>
    <property type="molecule type" value="Genomic_DNA"/>
</dbReference>
<evidence type="ECO:0000313" key="1">
    <source>
        <dbReference type="EMBL" id="GAA0736666.1"/>
    </source>
</evidence>
<dbReference type="RefSeq" id="WP_343759842.1">
    <property type="nucleotide sequence ID" value="NZ_BAAACG010000006.1"/>
</dbReference>
<reference evidence="2" key="1">
    <citation type="journal article" date="2019" name="Int. J. Syst. Evol. Microbiol.">
        <title>The Global Catalogue of Microorganisms (GCM) 10K type strain sequencing project: providing services to taxonomists for standard genome sequencing and annotation.</title>
        <authorList>
            <consortium name="The Broad Institute Genomics Platform"/>
            <consortium name="The Broad Institute Genome Sequencing Center for Infectious Disease"/>
            <person name="Wu L."/>
            <person name="Ma J."/>
        </authorList>
    </citation>
    <scope>NUCLEOTIDE SEQUENCE [LARGE SCALE GENOMIC DNA]</scope>
    <source>
        <strain evidence="2">JCM 1407</strain>
    </source>
</reference>
<dbReference type="Proteomes" id="UP001501510">
    <property type="component" value="Unassembled WGS sequence"/>
</dbReference>
<keyword evidence="2" id="KW-1185">Reference proteome</keyword>
<organism evidence="1 2">
    <name type="scientific">Clostridium oceanicum</name>
    <dbReference type="NCBI Taxonomy" id="1543"/>
    <lineage>
        <taxon>Bacteria</taxon>
        <taxon>Bacillati</taxon>
        <taxon>Bacillota</taxon>
        <taxon>Clostridia</taxon>
        <taxon>Eubacteriales</taxon>
        <taxon>Clostridiaceae</taxon>
        <taxon>Clostridium</taxon>
    </lineage>
</organism>
<gene>
    <name evidence="1" type="ORF">GCM10008906_11980</name>
</gene>
<name>A0ABP3UNA9_9CLOT</name>
<comment type="caution">
    <text evidence="1">The sequence shown here is derived from an EMBL/GenBank/DDBJ whole genome shotgun (WGS) entry which is preliminary data.</text>
</comment>
<dbReference type="Pfam" id="PF04525">
    <property type="entry name" value="LOR"/>
    <property type="match status" value="1"/>
</dbReference>
<dbReference type="InterPro" id="IPR025659">
    <property type="entry name" value="Tubby-like_C"/>
</dbReference>
<protein>
    <submittedName>
        <fullName evidence="1">Uncharacterized protein</fullName>
    </submittedName>
</protein>
<evidence type="ECO:0000313" key="2">
    <source>
        <dbReference type="Proteomes" id="UP001501510"/>
    </source>
</evidence>
<dbReference type="InterPro" id="IPR007612">
    <property type="entry name" value="LOR"/>
</dbReference>